<name>A0A238K479_9RHOB</name>
<keyword evidence="2" id="KW-1185">Reference proteome</keyword>
<sequence>MAAIPLGPIMPDQMFGFLFQTVCACVSIVDACVDNLWLKSRAVTKHERRLTGVM</sequence>
<proteinExistence type="predicted"/>
<evidence type="ECO:0000313" key="2">
    <source>
        <dbReference type="Proteomes" id="UP000203464"/>
    </source>
</evidence>
<reference evidence="2" key="1">
    <citation type="submission" date="2017-05" db="EMBL/GenBank/DDBJ databases">
        <authorList>
            <person name="Rodrigo-Torres L."/>
            <person name="Arahal R. D."/>
            <person name="Lucena T."/>
        </authorList>
    </citation>
    <scope>NUCLEOTIDE SEQUENCE [LARGE SCALE GENOMIC DNA]</scope>
    <source>
        <strain evidence="2">CECT 8868</strain>
    </source>
</reference>
<gene>
    <name evidence="1" type="ORF">OCA8868_01081</name>
</gene>
<evidence type="ECO:0000313" key="1">
    <source>
        <dbReference type="EMBL" id="SMX36746.1"/>
    </source>
</evidence>
<dbReference type="AlphaFoldDB" id="A0A238K479"/>
<organism evidence="1 2">
    <name type="scientific">Octadecabacter ascidiaceicola</name>
    <dbReference type="NCBI Taxonomy" id="1655543"/>
    <lineage>
        <taxon>Bacteria</taxon>
        <taxon>Pseudomonadati</taxon>
        <taxon>Pseudomonadota</taxon>
        <taxon>Alphaproteobacteria</taxon>
        <taxon>Rhodobacterales</taxon>
        <taxon>Roseobacteraceae</taxon>
        <taxon>Octadecabacter</taxon>
    </lineage>
</organism>
<dbReference type="EMBL" id="FXYD01000002">
    <property type="protein sequence ID" value="SMX36746.1"/>
    <property type="molecule type" value="Genomic_DNA"/>
</dbReference>
<accession>A0A238K479</accession>
<protein>
    <submittedName>
        <fullName evidence="1">Uncharacterized protein</fullName>
    </submittedName>
</protein>
<dbReference type="Proteomes" id="UP000203464">
    <property type="component" value="Unassembled WGS sequence"/>
</dbReference>